<organism evidence="1">
    <name type="scientific">Salmonella enterica</name>
    <name type="common">Salmonella choleraesuis</name>
    <dbReference type="NCBI Taxonomy" id="28901"/>
    <lineage>
        <taxon>Bacteria</taxon>
        <taxon>Pseudomonadati</taxon>
        <taxon>Pseudomonadota</taxon>
        <taxon>Gammaproteobacteria</taxon>
        <taxon>Enterobacterales</taxon>
        <taxon>Enterobacteriaceae</taxon>
        <taxon>Salmonella</taxon>
    </lineage>
</organism>
<sequence>MTGHNRIPARQIIVHGDCWPVTTTVVHLVRTFLPGSDCESTYRLPALLQQLRRKPEAILILCLRPREHLFLFYALRRTLPEHPVMVISDELLFSDRVVLKVYGGVPALPEQALEEILIRVRRGEQWSGGARLRVTGELDAFLLSPTPVTGFLEVPPIFNSPKRLMNCMDHLMHREMLACGVSPAQLRLLQEVYRGRGRLSALCGKLNAREKQIWQDKYRLLVKLGMRNRLQELLSGTRFCMENQRTVFMVPADTGYSRRYTGTVSLSGTEQTGWRA</sequence>
<name>A0A403T8D0_SALER</name>
<comment type="caution">
    <text evidence="1">The sequence shown here is derived from an EMBL/GenBank/DDBJ whole genome shotgun (WGS) entry which is preliminary data.</text>
</comment>
<gene>
    <name evidence="1" type="ORF">D9O31_26975</name>
</gene>
<protein>
    <submittedName>
        <fullName evidence="1">Transcriptional regulator</fullName>
    </submittedName>
</protein>
<dbReference type="AlphaFoldDB" id="A0A403T8D0"/>
<dbReference type="EMBL" id="RWAH01000061">
    <property type="protein sequence ID" value="MMS80020.1"/>
    <property type="molecule type" value="Genomic_DNA"/>
</dbReference>
<evidence type="ECO:0000313" key="1">
    <source>
        <dbReference type="EMBL" id="MMS80020.1"/>
    </source>
</evidence>
<dbReference type="Proteomes" id="UP000839526">
    <property type="component" value="Unassembled WGS sequence"/>
</dbReference>
<reference evidence="1" key="1">
    <citation type="submission" date="2018-10" db="EMBL/GenBank/DDBJ databases">
        <authorList>
            <consortium name="PulseNet: The National Subtyping Network for Foodborne Disease Surveillance"/>
            <person name="Tarr C.L."/>
            <person name="Trees E."/>
            <person name="Katz L.S."/>
            <person name="Carleton-Romer H.A."/>
            <person name="Stroika S."/>
            <person name="Kucerova Z."/>
            <person name="Roache K.F."/>
            <person name="Sabol A.L."/>
            <person name="Besser J."/>
            <person name="Gerner-Smidt P."/>
        </authorList>
    </citation>
    <scope>NUCLEOTIDE SEQUENCE [LARGE SCALE GENOMIC DNA]</scope>
    <source>
        <strain evidence="1">PNUSAS052121</strain>
    </source>
</reference>
<accession>A0A403T8D0</accession>
<proteinExistence type="predicted"/>